<dbReference type="GO" id="GO:0008757">
    <property type="term" value="F:S-adenosylmethionine-dependent methyltransferase activity"/>
    <property type="evidence" value="ECO:0007669"/>
    <property type="project" value="TreeGrafter"/>
</dbReference>
<dbReference type="KEGG" id="psai:C3B54_111559"/>
<organism evidence="4 5">
    <name type="scientific">Pontimonas salivibrio</name>
    <dbReference type="NCBI Taxonomy" id="1159327"/>
    <lineage>
        <taxon>Bacteria</taxon>
        <taxon>Bacillati</taxon>
        <taxon>Actinomycetota</taxon>
        <taxon>Actinomycetes</taxon>
        <taxon>Micrococcales</taxon>
        <taxon>Microbacteriaceae</taxon>
        <taxon>Pontimonas</taxon>
    </lineage>
</organism>
<dbReference type="PROSITE" id="PS51682">
    <property type="entry name" value="SAM_OMT_I"/>
    <property type="match status" value="1"/>
</dbReference>
<keyword evidence="5" id="KW-1185">Reference proteome</keyword>
<evidence type="ECO:0000313" key="5">
    <source>
        <dbReference type="Proteomes" id="UP000243077"/>
    </source>
</evidence>
<dbReference type="PANTHER" id="PTHR10509">
    <property type="entry name" value="O-METHYLTRANSFERASE-RELATED"/>
    <property type="match status" value="1"/>
</dbReference>
<keyword evidence="3" id="KW-0949">S-adenosyl-L-methionine</keyword>
<protein>
    <submittedName>
        <fullName evidence="4">O-methyltransferase YrrM</fullName>
    </submittedName>
</protein>
<sequence length="216" mass="23226">MSDWDLIHRFSNDYLADSEDVAYLQEASLEQGVSALSRTLGSTIFAIARGMDARNIIEVGTGVGVTTMRLAEAAPQAHITSIDSEPDHHVTLRELMPQVGLETSSLRLITERAQDVLPKMNENSYDLVVLDVPADDVEACFGDAVTLCRPGGSILIARVLAGGAIADPAAREHKVAAMRAVLKTVAEDDRVSHTLLPMAEGLLWAQVHTENSTPGQ</sequence>
<dbReference type="InterPro" id="IPR002935">
    <property type="entry name" value="SAM_O-MeTrfase"/>
</dbReference>
<dbReference type="GO" id="GO:0032259">
    <property type="term" value="P:methylation"/>
    <property type="evidence" value="ECO:0007669"/>
    <property type="project" value="UniProtKB-KW"/>
</dbReference>
<dbReference type="GO" id="GO:0008171">
    <property type="term" value="F:O-methyltransferase activity"/>
    <property type="evidence" value="ECO:0007669"/>
    <property type="project" value="InterPro"/>
</dbReference>
<evidence type="ECO:0000256" key="2">
    <source>
        <dbReference type="ARBA" id="ARBA00022679"/>
    </source>
</evidence>
<dbReference type="RefSeq" id="WP_104913964.1">
    <property type="nucleotide sequence ID" value="NZ_CP026923.1"/>
</dbReference>
<dbReference type="Pfam" id="PF01596">
    <property type="entry name" value="Methyltransf_3"/>
    <property type="match status" value="1"/>
</dbReference>
<keyword evidence="1 4" id="KW-0489">Methyltransferase</keyword>
<evidence type="ECO:0000313" key="4">
    <source>
        <dbReference type="EMBL" id="AVG24496.1"/>
    </source>
</evidence>
<evidence type="ECO:0000256" key="1">
    <source>
        <dbReference type="ARBA" id="ARBA00022603"/>
    </source>
</evidence>
<name>A0A2L2BS44_9MICO</name>
<dbReference type="AlphaFoldDB" id="A0A2L2BS44"/>
<dbReference type="InterPro" id="IPR050362">
    <property type="entry name" value="Cation-dep_OMT"/>
</dbReference>
<dbReference type="PANTHER" id="PTHR10509:SF85">
    <property type="entry name" value="O-METHYLTRANSFERASE RV1220C-RELATED"/>
    <property type="match status" value="1"/>
</dbReference>
<reference evidence="4 5" key="1">
    <citation type="submission" date="2018-02" db="EMBL/GenBank/DDBJ databases">
        <title>Complete genome of the streamlined marine actinobacterium Pontimonas salivibrio CL-TW6 adapted to coastal planktonic lifestype.</title>
        <authorList>
            <person name="Cho B.C."/>
            <person name="Hardies S.C."/>
            <person name="Jang G.I."/>
            <person name="Hwang C.Y."/>
        </authorList>
    </citation>
    <scope>NUCLEOTIDE SEQUENCE [LARGE SCALE GENOMIC DNA]</scope>
    <source>
        <strain evidence="4 5">CL-TW6</strain>
    </source>
</reference>
<evidence type="ECO:0000256" key="3">
    <source>
        <dbReference type="ARBA" id="ARBA00022691"/>
    </source>
</evidence>
<dbReference type="InterPro" id="IPR029063">
    <property type="entry name" value="SAM-dependent_MTases_sf"/>
</dbReference>
<dbReference type="CDD" id="cd02440">
    <property type="entry name" value="AdoMet_MTases"/>
    <property type="match status" value="1"/>
</dbReference>
<keyword evidence="2 4" id="KW-0808">Transferase</keyword>
<dbReference type="EMBL" id="CP026923">
    <property type="protein sequence ID" value="AVG24496.1"/>
    <property type="molecule type" value="Genomic_DNA"/>
</dbReference>
<proteinExistence type="predicted"/>
<dbReference type="Proteomes" id="UP000243077">
    <property type="component" value="Chromosome"/>
</dbReference>
<dbReference type="Gene3D" id="3.40.50.150">
    <property type="entry name" value="Vaccinia Virus protein VP39"/>
    <property type="match status" value="1"/>
</dbReference>
<accession>A0A2L2BS44</accession>
<gene>
    <name evidence="4" type="ORF">C3B54_111559</name>
</gene>
<dbReference type="SUPFAM" id="SSF53335">
    <property type="entry name" value="S-adenosyl-L-methionine-dependent methyltransferases"/>
    <property type="match status" value="1"/>
</dbReference>
<dbReference type="OrthoDB" id="4774874at2"/>